<feature type="chain" id="PRO_5039435101" evidence="7">
    <location>
        <begin position="28"/>
        <end position="430"/>
    </location>
</feature>
<keyword evidence="2" id="KW-1003">Cell membrane</keyword>
<keyword evidence="9" id="KW-1185">Reference proteome</keyword>
<comment type="caution">
    <text evidence="8">The sequence shown here is derived from an EMBL/GenBank/DDBJ whole genome shotgun (WGS) entry which is preliminary data.</text>
</comment>
<evidence type="ECO:0000256" key="4">
    <source>
        <dbReference type="ARBA" id="ARBA00022989"/>
    </source>
</evidence>
<keyword evidence="5 6" id="KW-0472">Membrane</keyword>
<evidence type="ECO:0000256" key="6">
    <source>
        <dbReference type="SAM" id="Phobius"/>
    </source>
</evidence>
<comment type="subcellular location">
    <subcellularLocation>
        <location evidence="1">Cell membrane</location>
        <topology evidence="1">Multi-pass membrane protein</topology>
    </subcellularLocation>
</comment>
<dbReference type="GO" id="GO:0005886">
    <property type="term" value="C:plasma membrane"/>
    <property type="evidence" value="ECO:0007669"/>
    <property type="project" value="UniProtKB-SubCell"/>
</dbReference>
<evidence type="ECO:0000313" key="9">
    <source>
        <dbReference type="Proteomes" id="UP000272560"/>
    </source>
</evidence>
<feature type="transmembrane region" description="Helical" evidence="6">
    <location>
        <begin position="210"/>
        <end position="230"/>
    </location>
</feature>
<evidence type="ECO:0000313" key="8">
    <source>
        <dbReference type="EMBL" id="RJT80912.1"/>
    </source>
</evidence>
<keyword evidence="7" id="KW-0732">Signal</keyword>
<reference evidence="8 9" key="1">
    <citation type="submission" date="2018-09" db="EMBL/GenBank/DDBJ databases">
        <title>Novel species of Arthrobacter.</title>
        <authorList>
            <person name="Liu Q."/>
            <person name="Xin Y.-H."/>
        </authorList>
    </citation>
    <scope>NUCLEOTIDE SEQUENCE [LARGE SCALE GENOMIC DNA]</scope>
    <source>
        <strain evidence="8 9">Hz2</strain>
    </source>
</reference>
<feature type="transmembrane region" description="Helical" evidence="6">
    <location>
        <begin position="165"/>
        <end position="189"/>
    </location>
</feature>
<feature type="transmembrane region" description="Helical" evidence="6">
    <location>
        <begin position="108"/>
        <end position="126"/>
    </location>
</feature>
<feature type="transmembrane region" description="Helical" evidence="6">
    <location>
        <begin position="77"/>
        <end position="96"/>
    </location>
</feature>
<sequence length="430" mass="44811">MGRNIAISVVGNLLPAMAGFASAPVLAQGLGLDGRGEYAAATAPLILAGSALAFGLPEAITYFTAKTGSGRRTLKRALLILTAVGVAGTSLAWAVFPGFFSEASSAESLARLAILALTPMLLVSALRGYASGCQSWIFVAWEKTATASLRLVVFGLLASQQQLTPFAAVTTFGLTACVGFLAYVPLLIVKRRRPTTDNGRESDGTSYGALGSYSIRIWLGALGGILLARIDQTLMIPLSTNSQLALYAVAVTISEATLIFNSAVRDVVFASQSGKQSPGLLERAARISTLMTAALCAGTALLCVFFISPLFGKEFGASIPVVMVLLVGTIIGNPGSVAGAGLSAAGKPQLRSYSLLMACTINIVAVLILVPGLGAMGAAIATLIGNVVAGFLNLWFQKLVVGARIRDYIAPRREDFHYAVRLVRRAARRP</sequence>
<feature type="transmembrane region" description="Helical" evidence="6">
    <location>
        <begin position="43"/>
        <end position="65"/>
    </location>
</feature>
<dbReference type="PANTHER" id="PTHR30250:SF11">
    <property type="entry name" value="O-ANTIGEN TRANSPORTER-RELATED"/>
    <property type="match status" value="1"/>
</dbReference>
<evidence type="ECO:0000256" key="1">
    <source>
        <dbReference type="ARBA" id="ARBA00004651"/>
    </source>
</evidence>
<evidence type="ECO:0000256" key="5">
    <source>
        <dbReference type="ARBA" id="ARBA00023136"/>
    </source>
</evidence>
<dbReference type="Proteomes" id="UP000272560">
    <property type="component" value="Unassembled WGS sequence"/>
</dbReference>
<name>A0A3A5MF39_9MICC</name>
<feature type="transmembrane region" description="Helical" evidence="6">
    <location>
        <begin position="138"/>
        <end position="159"/>
    </location>
</feature>
<dbReference type="PANTHER" id="PTHR30250">
    <property type="entry name" value="PST FAMILY PREDICTED COLANIC ACID TRANSPORTER"/>
    <property type="match status" value="1"/>
</dbReference>
<proteinExistence type="predicted"/>
<accession>A0A3A5MF39</accession>
<evidence type="ECO:0000256" key="3">
    <source>
        <dbReference type="ARBA" id="ARBA00022692"/>
    </source>
</evidence>
<feature type="transmembrane region" description="Helical" evidence="6">
    <location>
        <begin position="319"/>
        <end position="341"/>
    </location>
</feature>
<gene>
    <name evidence="8" type="ORF">D6T63_06835</name>
</gene>
<evidence type="ECO:0000256" key="2">
    <source>
        <dbReference type="ARBA" id="ARBA00022475"/>
    </source>
</evidence>
<dbReference type="AlphaFoldDB" id="A0A3A5MF39"/>
<feature type="signal peptide" evidence="7">
    <location>
        <begin position="1"/>
        <end position="27"/>
    </location>
</feature>
<protein>
    <submittedName>
        <fullName evidence="8">Lipopolysaccharide biosynthesis protein</fullName>
    </submittedName>
</protein>
<evidence type="ECO:0000256" key="7">
    <source>
        <dbReference type="SAM" id="SignalP"/>
    </source>
</evidence>
<feature type="transmembrane region" description="Helical" evidence="6">
    <location>
        <begin position="353"/>
        <end position="370"/>
    </location>
</feature>
<keyword evidence="3 6" id="KW-0812">Transmembrane</keyword>
<dbReference type="OrthoDB" id="3320002at2"/>
<dbReference type="EMBL" id="QZVT01000003">
    <property type="protein sequence ID" value="RJT80912.1"/>
    <property type="molecule type" value="Genomic_DNA"/>
</dbReference>
<feature type="transmembrane region" description="Helical" evidence="6">
    <location>
        <begin position="285"/>
        <end position="307"/>
    </location>
</feature>
<feature type="transmembrane region" description="Helical" evidence="6">
    <location>
        <begin position="245"/>
        <end position="264"/>
    </location>
</feature>
<feature type="transmembrane region" description="Helical" evidence="6">
    <location>
        <begin position="376"/>
        <end position="396"/>
    </location>
</feature>
<keyword evidence="4 6" id="KW-1133">Transmembrane helix</keyword>
<dbReference type="InterPro" id="IPR050833">
    <property type="entry name" value="Poly_Biosynth_Transport"/>
</dbReference>
<organism evidence="8 9">
    <name type="scientific">Arthrobacter cheniae</name>
    <dbReference type="NCBI Taxonomy" id="1258888"/>
    <lineage>
        <taxon>Bacteria</taxon>
        <taxon>Bacillati</taxon>
        <taxon>Actinomycetota</taxon>
        <taxon>Actinomycetes</taxon>
        <taxon>Micrococcales</taxon>
        <taxon>Micrococcaceae</taxon>
        <taxon>Arthrobacter</taxon>
    </lineage>
</organism>